<evidence type="ECO:0000313" key="15">
    <source>
        <dbReference type="EMBL" id="SBN38936.1"/>
    </source>
</evidence>
<dbReference type="Pfam" id="PF01923">
    <property type="entry name" value="Cob_adeno_trans"/>
    <property type="match status" value="1"/>
</dbReference>
<dbReference type="InterPro" id="IPR016030">
    <property type="entry name" value="CblAdoTrfase-like"/>
</dbReference>
<dbReference type="NCBIfam" id="TIGR00636">
    <property type="entry name" value="PduO_Nterm"/>
    <property type="match status" value="1"/>
</dbReference>
<comment type="similarity">
    <text evidence="2">Belongs to the Cob(I)alamin adenosyltransferase family.</text>
</comment>
<evidence type="ECO:0000256" key="5">
    <source>
        <dbReference type="ARBA" id="ARBA00022573"/>
    </source>
</evidence>
<accession>A0A2C7AS33</accession>
<evidence type="ECO:0000256" key="7">
    <source>
        <dbReference type="ARBA" id="ARBA00022741"/>
    </source>
</evidence>
<name>A0A2C7AS33_9ACTN</name>
<evidence type="ECO:0000256" key="8">
    <source>
        <dbReference type="ARBA" id="ARBA00022840"/>
    </source>
</evidence>
<evidence type="ECO:0000256" key="1">
    <source>
        <dbReference type="ARBA" id="ARBA00005121"/>
    </source>
</evidence>
<evidence type="ECO:0000256" key="10">
    <source>
        <dbReference type="ARBA" id="ARBA00033334"/>
    </source>
</evidence>
<dbReference type="PANTHER" id="PTHR12213">
    <property type="entry name" value="CORRINOID ADENOSYLTRANSFERASE"/>
    <property type="match status" value="1"/>
</dbReference>
<dbReference type="PANTHER" id="PTHR12213:SF0">
    <property type="entry name" value="CORRINOID ADENOSYLTRANSFERASE MMAB"/>
    <property type="match status" value="1"/>
</dbReference>
<dbReference type="AlphaFoldDB" id="A0A2C7AS33"/>
<keyword evidence="8" id="KW-0067">ATP-binding</keyword>
<gene>
    <name evidence="15" type="ORF">PFR_JS10_1293</name>
</gene>
<evidence type="ECO:0000256" key="9">
    <source>
        <dbReference type="ARBA" id="ARBA00031529"/>
    </source>
</evidence>
<proteinExistence type="inferred from homology"/>
<evidence type="ECO:0000256" key="4">
    <source>
        <dbReference type="ARBA" id="ARBA00020963"/>
    </source>
</evidence>
<evidence type="ECO:0000256" key="2">
    <source>
        <dbReference type="ARBA" id="ARBA00007487"/>
    </source>
</evidence>
<sequence>MAAIYTRTGDKGTTGLFGGTRVPKQDPTVEAYGTLDEANATIGEAKARVEDPDMRAALQHIQQRLFVAAAELASDEAGRAVIANTISPDDVADLERLIDDSMAETGPQRNFVVPGRDLVSAALHGARTVTRRAERRMLAAAESRPVRPELIHYVNRLSDALYSLARVAEHRFDVARLEGLVRSVVEKHLAAQSRQPRVAWSPASGFVPADVSATADPATRFGLARYDLDVLQAMAAAAQSRGAELGVPIVFAGVDAGGHLMLLHRMEDSLLGSLDLASNKAFTAAAFKQPTADLGEASLPGAELHGIQNSNDGRVVVFGGGLPVFVEGVLCGGIGVSGGTVDQDVTIASFAMSRAKEASRS</sequence>
<dbReference type="SUPFAM" id="SSF89028">
    <property type="entry name" value="Cobalamin adenosyltransferase-like"/>
    <property type="match status" value="1"/>
</dbReference>
<comment type="pathway">
    <text evidence="1">Cofactor biosynthesis; adenosylcobalamin biosynthesis; adenosylcobalamin from cob(II)yrinate a,c-diamide: step 2/7.</text>
</comment>
<dbReference type="EC" id="2.5.1.17" evidence="3"/>
<protein>
    <recommendedName>
        <fullName evidence="4">Corrinoid adenosyltransferase</fullName>
        <ecNumber evidence="3">2.5.1.17</ecNumber>
    </recommendedName>
    <alternativeName>
        <fullName evidence="9">Cob(II)alamin adenosyltransferase</fullName>
    </alternativeName>
    <alternativeName>
        <fullName evidence="11">Cob(II)yrinic acid a,c-diamide adenosyltransferase</fullName>
    </alternativeName>
    <alternativeName>
        <fullName evidence="10">Cobinamide/cobalamin adenosyltransferase</fullName>
    </alternativeName>
</protein>
<dbReference type="InterPro" id="IPR029499">
    <property type="entry name" value="PduO-typ"/>
</dbReference>
<dbReference type="Gene3D" id="1.20.1200.10">
    <property type="entry name" value="Cobalamin adenosyltransferase-like"/>
    <property type="match status" value="1"/>
</dbReference>
<evidence type="ECO:0000256" key="3">
    <source>
        <dbReference type="ARBA" id="ARBA00012454"/>
    </source>
</evidence>
<comment type="catalytic activity">
    <reaction evidence="12">
        <text>2 cob(II)yrinate a,c diamide + reduced [electron-transfer flavoprotein] + 2 ATP = 2 adenosylcob(III)yrinate a,c-diamide + 2 triphosphate + oxidized [electron-transfer flavoprotein] + 3 H(+)</text>
        <dbReference type="Rhea" id="RHEA:11528"/>
        <dbReference type="Rhea" id="RHEA-COMP:10685"/>
        <dbReference type="Rhea" id="RHEA-COMP:10686"/>
        <dbReference type="ChEBI" id="CHEBI:15378"/>
        <dbReference type="ChEBI" id="CHEBI:18036"/>
        <dbReference type="ChEBI" id="CHEBI:30616"/>
        <dbReference type="ChEBI" id="CHEBI:57692"/>
        <dbReference type="ChEBI" id="CHEBI:58307"/>
        <dbReference type="ChEBI" id="CHEBI:58503"/>
        <dbReference type="ChEBI" id="CHEBI:58537"/>
        <dbReference type="EC" id="2.5.1.17"/>
    </reaction>
</comment>
<keyword evidence="5" id="KW-0169">Cobalamin biosynthesis</keyword>
<dbReference type="GO" id="GO:0005524">
    <property type="term" value="F:ATP binding"/>
    <property type="evidence" value="ECO:0007669"/>
    <property type="project" value="UniProtKB-KW"/>
</dbReference>
<dbReference type="GeneID" id="61222402"/>
<dbReference type="InterPro" id="IPR036451">
    <property type="entry name" value="CblAdoTrfase-like_sf"/>
</dbReference>
<feature type="domain" description="Cobalamin adenosyltransferase-like" evidence="14">
    <location>
        <begin position="4"/>
        <end position="168"/>
    </location>
</feature>
<reference evidence="15" key="1">
    <citation type="submission" date="2016-05" db="EMBL/GenBank/DDBJ databases">
        <authorList>
            <person name="Lavstsen T."/>
            <person name="Jespersen J.S."/>
        </authorList>
    </citation>
    <scope>NUCLEOTIDE SEQUENCE</scope>
    <source>
        <strain evidence="15">PFRJS10</strain>
    </source>
</reference>
<keyword evidence="6" id="KW-0808">Transferase</keyword>
<dbReference type="SUPFAM" id="SSF143744">
    <property type="entry name" value="GlcG-like"/>
    <property type="match status" value="1"/>
</dbReference>
<evidence type="ECO:0000259" key="14">
    <source>
        <dbReference type="Pfam" id="PF01923"/>
    </source>
</evidence>
<organism evidence="15">
    <name type="scientific">Propionibacterium freudenreichii</name>
    <dbReference type="NCBI Taxonomy" id="1744"/>
    <lineage>
        <taxon>Bacteria</taxon>
        <taxon>Bacillati</taxon>
        <taxon>Actinomycetota</taxon>
        <taxon>Actinomycetes</taxon>
        <taxon>Propionibacteriales</taxon>
        <taxon>Propionibacteriaceae</taxon>
        <taxon>Propionibacterium</taxon>
    </lineage>
</organism>
<dbReference type="RefSeq" id="WP_055346954.1">
    <property type="nucleotide sequence ID" value="NZ_CDAD01000049.1"/>
</dbReference>
<evidence type="ECO:0000256" key="6">
    <source>
        <dbReference type="ARBA" id="ARBA00022679"/>
    </source>
</evidence>
<keyword evidence="7" id="KW-0547">Nucleotide-binding</keyword>
<comment type="catalytic activity">
    <reaction evidence="13">
        <text>2 cob(II)alamin + reduced [electron-transfer flavoprotein] + 2 ATP = 2 adenosylcob(III)alamin + 2 triphosphate + oxidized [electron-transfer flavoprotein] + 3 H(+)</text>
        <dbReference type="Rhea" id="RHEA:28671"/>
        <dbReference type="Rhea" id="RHEA-COMP:10685"/>
        <dbReference type="Rhea" id="RHEA-COMP:10686"/>
        <dbReference type="ChEBI" id="CHEBI:15378"/>
        <dbReference type="ChEBI" id="CHEBI:16304"/>
        <dbReference type="ChEBI" id="CHEBI:18036"/>
        <dbReference type="ChEBI" id="CHEBI:18408"/>
        <dbReference type="ChEBI" id="CHEBI:30616"/>
        <dbReference type="ChEBI" id="CHEBI:57692"/>
        <dbReference type="ChEBI" id="CHEBI:58307"/>
        <dbReference type="EC" id="2.5.1.17"/>
    </reaction>
</comment>
<dbReference type="Gene3D" id="3.30.450.150">
    <property type="entry name" value="Haem-degrading domain"/>
    <property type="match status" value="1"/>
</dbReference>
<evidence type="ECO:0000256" key="13">
    <source>
        <dbReference type="ARBA" id="ARBA00048692"/>
    </source>
</evidence>
<dbReference type="Pfam" id="PF03928">
    <property type="entry name" value="HbpS-like"/>
    <property type="match status" value="1"/>
</dbReference>
<dbReference type="GO" id="GO:0008817">
    <property type="term" value="F:corrinoid adenosyltransferase activity"/>
    <property type="evidence" value="ECO:0007669"/>
    <property type="project" value="UniProtKB-EC"/>
</dbReference>
<dbReference type="InterPro" id="IPR038084">
    <property type="entry name" value="PduO/GlcC-like_sf"/>
</dbReference>
<dbReference type="GO" id="GO:0009236">
    <property type="term" value="P:cobalamin biosynthetic process"/>
    <property type="evidence" value="ECO:0007669"/>
    <property type="project" value="UniProtKB-KW"/>
</dbReference>
<dbReference type="InterPro" id="IPR005624">
    <property type="entry name" value="PduO/GlcC-like"/>
</dbReference>
<dbReference type="EMBL" id="LT576035">
    <property type="protein sequence ID" value="SBN38936.1"/>
    <property type="molecule type" value="Genomic_DNA"/>
</dbReference>
<evidence type="ECO:0000256" key="12">
    <source>
        <dbReference type="ARBA" id="ARBA00048555"/>
    </source>
</evidence>
<evidence type="ECO:0000256" key="11">
    <source>
        <dbReference type="ARBA" id="ARBA00033354"/>
    </source>
</evidence>